<accession>A0A1I2WY67</accession>
<keyword evidence="3" id="KW-1185">Reference proteome</keyword>
<protein>
    <submittedName>
        <fullName evidence="2">Acyl carrier protein</fullName>
    </submittedName>
</protein>
<dbReference type="Pfam" id="PF00550">
    <property type="entry name" value="PP-binding"/>
    <property type="match status" value="1"/>
</dbReference>
<dbReference type="RefSeq" id="WP_139217823.1">
    <property type="nucleotide sequence ID" value="NZ_FOOT01000005.1"/>
</dbReference>
<dbReference type="OrthoDB" id="853569at2"/>
<name>A0A1I2WY67_9BACT</name>
<sequence length="86" mass="9716">MNNVSLNTQAIQNEVVNIITSVTNINPNRLLQVRDLTRLGLDIIDVVDIILQVEKTYQLTIPDEVPVYTLDDFVNYVSTQTLKQAS</sequence>
<dbReference type="SUPFAM" id="SSF47336">
    <property type="entry name" value="ACP-like"/>
    <property type="match status" value="1"/>
</dbReference>
<organism evidence="2 3">
    <name type="scientific">Pontibacter chinhatensis</name>
    <dbReference type="NCBI Taxonomy" id="1436961"/>
    <lineage>
        <taxon>Bacteria</taxon>
        <taxon>Pseudomonadati</taxon>
        <taxon>Bacteroidota</taxon>
        <taxon>Cytophagia</taxon>
        <taxon>Cytophagales</taxon>
        <taxon>Hymenobacteraceae</taxon>
        <taxon>Pontibacter</taxon>
    </lineage>
</organism>
<dbReference type="EMBL" id="FOOT01000005">
    <property type="protein sequence ID" value="SFH05376.1"/>
    <property type="molecule type" value="Genomic_DNA"/>
</dbReference>
<dbReference type="Proteomes" id="UP000198724">
    <property type="component" value="Unassembled WGS sequence"/>
</dbReference>
<feature type="domain" description="Carrier" evidence="1">
    <location>
        <begin position="14"/>
        <end position="64"/>
    </location>
</feature>
<dbReference type="AlphaFoldDB" id="A0A1I2WY67"/>
<dbReference type="InterPro" id="IPR009081">
    <property type="entry name" value="PP-bd_ACP"/>
</dbReference>
<proteinExistence type="predicted"/>
<evidence type="ECO:0000313" key="2">
    <source>
        <dbReference type="EMBL" id="SFH05376.1"/>
    </source>
</evidence>
<dbReference type="InterPro" id="IPR036736">
    <property type="entry name" value="ACP-like_sf"/>
</dbReference>
<dbReference type="STRING" id="1436961.SAMN05421739_105225"/>
<evidence type="ECO:0000313" key="3">
    <source>
        <dbReference type="Proteomes" id="UP000198724"/>
    </source>
</evidence>
<gene>
    <name evidence="2" type="ORF">SAMN05421739_105225</name>
</gene>
<dbReference type="Gene3D" id="1.10.1200.10">
    <property type="entry name" value="ACP-like"/>
    <property type="match status" value="1"/>
</dbReference>
<evidence type="ECO:0000259" key="1">
    <source>
        <dbReference type="Pfam" id="PF00550"/>
    </source>
</evidence>
<reference evidence="3" key="1">
    <citation type="submission" date="2016-10" db="EMBL/GenBank/DDBJ databases">
        <authorList>
            <person name="Varghese N."/>
            <person name="Submissions S."/>
        </authorList>
    </citation>
    <scope>NUCLEOTIDE SEQUENCE [LARGE SCALE GENOMIC DNA]</scope>
    <source>
        <strain evidence="3">LP51</strain>
    </source>
</reference>